<reference evidence="2" key="1">
    <citation type="journal article" date="2015" name="Nature">
        <title>Complex archaea that bridge the gap between prokaryotes and eukaryotes.</title>
        <authorList>
            <person name="Spang A."/>
            <person name="Saw J.H."/>
            <person name="Jorgensen S.L."/>
            <person name="Zaremba-Niedzwiedzka K."/>
            <person name="Martijn J."/>
            <person name="Lind A.E."/>
            <person name="van Eijk R."/>
            <person name="Schleper C."/>
            <person name="Guy L."/>
            <person name="Ettema T.J."/>
        </authorList>
    </citation>
    <scope>NUCLEOTIDE SEQUENCE</scope>
</reference>
<comment type="caution">
    <text evidence="2">The sequence shown here is derived from an EMBL/GenBank/DDBJ whole genome shotgun (WGS) entry which is preliminary data.</text>
</comment>
<keyword evidence="1" id="KW-0812">Transmembrane</keyword>
<keyword evidence="1" id="KW-1133">Transmembrane helix</keyword>
<feature type="transmembrane region" description="Helical" evidence="1">
    <location>
        <begin position="7"/>
        <end position="28"/>
    </location>
</feature>
<dbReference type="EMBL" id="LAZR01005839">
    <property type="protein sequence ID" value="KKM96746.1"/>
    <property type="molecule type" value="Genomic_DNA"/>
</dbReference>
<protein>
    <submittedName>
        <fullName evidence="2">Uncharacterized protein</fullName>
    </submittedName>
</protein>
<feature type="transmembrane region" description="Helical" evidence="1">
    <location>
        <begin position="40"/>
        <end position="62"/>
    </location>
</feature>
<evidence type="ECO:0000256" key="1">
    <source>
        <dbReference type="SAM" id="Phobius"/>
    </source>
</evidence>
<sequence>MKIKYEIILLFSVIAVLIVSVWGSLYIFNTFDPKEALSHLFELSSIITSLFAIIIALLIPFIMKDIEKKRKQEKRTEKEKEIIFEIIKRVKAYLNYYSKGNLRNQNIFLNSLSPFFLIMQEKYPEIFMKIGIEFVKKKSGSEIEFTTLVVIDKYIFNIYHNRIDIFLGHMSNPLMQEREEKCQEILHEMRVYANEKNNLSLDESWFDFP</sequence>
<accession>A0A0F9MBP1</accession>
<organism evidence="2">
    <name type="scientific">marine sediment metagenome</name>
    <dbReference type="NCBI Taxonomy" id="412755"/>
    <lineage>
        <taxon>unclassified sequences</taxon>
        <taxon>metagenomes</taxon>
        <taxon>ecological metagenomes</taxon>
    </lineage>
</organism>
<name>A0A0F9MBP1_9ZZZZ</name>
<dbReference type="AlphaFoldDB" id="A0A0F9MBP1"/>
<keyword evidence="1" id="KW-0472">Membrane</keyword>
<evidence type="ECO:0000313" key="2">
    <source>
        <dbReference type="EMBL" id="KKM96746.1"/>
    </source>
</evidence>
<proteinExistence type="predicted"/>
<gene>
    <name evidence="2" type="ORF">LCGC14_1175060</name>
</gene>